<dbReference type="Proteomes" id="UP000053791">
    <property type="component" value="Unassembled WGS sequence"/>
</dbReference>
<evidence type="ECO:0000313" key="2">
    <source>
        <dbReference type="EMBL" id="KUJ85224.1"/>
    </source>
</evidence>
<dbReference type="AlphaFoldDB" id="A0A0X3UBL4"/>
<accession>A0A0X3UBL4</accession>
<sequence>MAGRPPHEAGLEPVAAVSEEMNYAEIEQAAHANGLIVMGAQHPRLSGAKGLDGGTLILLGAAGAFWPVLTAAPEWRDGGPDPVDRWSTRVIGAMAERFGAQAHFPFGGPPYTPFIDWALKSGRAFLSPVGAMVHDTVGMMISYRGALHFADEFPIPEAKAPSPCLTCPAPCATACPVGALNAESFYDVEACHGFLDTAEGRSCMTGGCAARLACPLSAGAGRDPEQSAHHMEAFHPPCPAH</sequence>
<reference evidence="2 3" key="1">
    <citation type="submission" date="2015-12" db="EMBL/GenBank/DDBJ databases">
        <authorList>
            <person name="Shamseldin A."/>
            <person name="Moawad H."/>
            <person name="Abd El-Rahim W.M."/>
            <person name="Sadowsky M.J."/>
        </authorList>
    </citation>
    <scope>NUCLEOTIDE SEQUENCE [LARGE SCALE GENOMIC DNA]</scope>
    <source>
        <strain evidence="2 3">ZGT118</strain>
    </source>
</reference>
<protein>
    <submittedName>
        <fullName evidence="2">Ferredoxin</fullName>
    </submittedName>
</protein>
<name>A0A0X3UBL4_9RHOB</name>
<dbReference type="STRING" id="1685379.AVO45_17110"/>
<evidence type="ECO:0000259" key="1">
    <source>
        <dbReference type="PROSITE" id="PS51379"/>
    </source>
</evidence>
<feature type="domain" description="4Fe-4S ferredoxin-type" evidence="1">
    <location>
        <begin position="154"/>
        <end position="185"/>
    </location>
</feature>
<gene>
    <name evidence="2" type="ORF">AVO45_17110</name>
</gene>
<keyword evidence="3" id="KW-1185">Reference proteome</keyword>
<proteinExistence type="predicted"/>
<organism evidence="2 3">
    <name type="scientific">Ruegeria marisrubri</name>
    <dbReference type="NCBI Taxonomy" id="1685379"/>
    <lineage>
        <taxon>Bacteria</taxon>
        <taxon>Pseudomonadati</taxon>
        <taxon>Pseudomonadota</taxon>
        <taxon>Alphaproteobacteria</taxon>
        <taxon>Rhodobacterales</taxon>
        <taxon>Roseobacteraceae</taxon>
        <taxon>Ruegeria</taxon>
    </lineage>
</organism>
<comment type="caution">
    <text evidence="2">The sequence shown here is derived from an EMBL/GenBank/DDBJ whole genome shotgun (WGS) entry which is preliminary data.</text>
</comment>
<dbReference type="InterPro" id="IPR017896">
    <property type="entry name" value="4Fe4S_Fe-S-bd"/>
</dbReference>
<dbReference type="EMBL" id="LQBQ01000003">
    <property type="protein sequence ID" value="KUJ85224.1"/>
    <property type="molecule type" value="Genomic_DNA"/>
</dbReference>
<evidence type="ECO:0000313" key="3">
    <source>
        <dbReference type="Proteomes" id="UP000053791"/>
    </source>
</evidence>
<dbReference type="PROSITE" id="PS51379">
    <property type="entry name" value="4FE4S_FER_2"/>
    <property type="match status" value="1"/>
</dbReference>